<dbReference type="GO" id="GO:0006260">
    <property type="term" value="P:DNA replication"/>
    <property type="evidence" value="ECO:0007669"/>
    <property type="project" value="InterPro"/>
</dbReference>
<dbReference type="GO" id="GO:0003677">
    <property type="term" value="F:DNA binding"/>
    <property type="evidence" value="ECO:0007669"/>
    <property type="project" value="InterPro"/>
</dbReference>
<dbReference type="InterPro" id="IPR036768">
    <property type="entry name" value="PolIII_chi_sf"/>
</dbReference>
<dbReference type="SUPFAM" id="SSF102400">
    <property type="entry name" value="DNA polymerase III chi subunit"/>
    <property type="match status" value="1"/>
</dbReference>
<dbReference type="GO" id="GO:0032298">
    <property type="term" value="P:positive regulation of DNA-templated DNA replication initiation"/>
    <property type="evidence" value="ECO:0007669"/>
    <property type="project" value="TreeGrafter"/>
</dbReference>
<proteinExistence type="predicted"/>
<dbReference type="Gene3D" id="3.40.50.10110">
    <property type="entry name" value="DNA polymerase III subunit chi"/>
    <property type="match status" value="1"/>
</dbReference>
<protein>
    <submittedName>
        <fullName evidence="1">DNA polymerase III subunit chi</fullName>
    </submittedName>
</protein>
<dbReference type="RefSeq" id="WP_127709604.1">
    <property type="nucleotide sequence ID" value="NZ_SACO01000008.1"/>
</dbReference>
<evidence type="ECO:0000313" key="2">
    <source>
        <dbReference type="Proteomes" id="UP000282837"/>
    </source>
</evidence>
<dbReference type="PANTHER" id="PTHR38767">
    <property type="entry name" value="DNA POLYMERASE III SUBUNIT CHI"/>
    <property type="match status" value="1"/>
</dbReference>
<dbReference type="PANTHER" id="PTHR38767:SF1">
    <property type="entry name" value="DNA POLYMERASE III SUBUNIT CHI"/>
    <property type="match status" value="1"/>
</dbReference>
<dbReference type="GO" id="GO:0003887">
    <property type="term" value="F:DNA-directed DNA polymerase activity"/>
    <property type="evidence" value="ECO:0007669"/>
    <property type="project" value="InterPro"/>
</dbReference>
<reference evidence="1 2" key="1">
    <citation type="submission" date="2019-01" db="EMBL/GenBank/DDBJ databases">
        <authorList>
            <person name="Chen W.-M."/>
        </authorList>
    </citation>
    <scope>NUCLEOTIDE SEQUENCE [LARGE SCALE GENOMIC DNA]</scope>
    <source>
        <strain evidence="1 2">FSY-9</strain>
    </source>
</reference>
<keyword evidence="2" id="KW-1185">Reference proteome</keyword>
<evidence type="ECO:0000313" key="1">
    <source>
        <dbReference type="EMBL" id="RVU04407.1"/>
    </source>
</evidence>
<organism evidence="1 2">
    <name type="scientific">Novosphingobium umbonatum</name>
    <dbReference type="NCBI Taxonomy" id="1908524"/>
    <lineage>
        <taxon>Bacteria</taxon>
        <taxon>Pseudomonadati</taxon>
        <taxon>Pseudomonadota</taxon>
        <taxon>Alphaproteobacteria</taxon>
        <taxon>Sphingomonadales</taxon>
        <taxon>Sphingomonadaceae</taxon>
        <taxon>Novosphingobium</taxon>
    </lineage>
</organism>
<sequence length="146" mass="16205">MQTDFYLLEQGGPERALAPLAGKVLAVGGRLLVVAEEAAERQRLSQALWQASGTSFLANDVAGGAHDARQPILISDRIEPANQARFLALADGIWREPDAGAFDRVLLVFGQTGREAARETWRLLKSREGWECRFFRQEQGRWQQAG</sequence>
<gene>
    <name evidence="1" type="ORF">EOE18_11405</name>
</gene>
<dbReference type="EMBL" id="SACO01000008">
    <property type="protein sequence ID" value="RVU04407.1"/>
    <property type="molecule type" value="Genomic_DNA"/>
</dbReference>
<dbReference type="InterPro" id="IPR007459">
    <property type="entry name" value="DNA_pol3_chi"/>
</dbReference>
<dbReference type="Pfam" id="PF04364">
    <property type="entry name" value="DNA_pol3_chi"/>
    <property type="match status" value="1"/>
</dbReference>
<accession>A0A437N393</accession>
<dbReference type="Proteomes" id="UP000282837">
    <property type="component" value="Unassembled WGS sequence"/>
</dbReference>
<dbReference type="AlphaFoldDB" id="A0A437N393"/>
<comment type="caution">
    <text evidence="1">The sequence shown here is derived from an EMBL/GenBank/DDBJ whole genome shotgun (WGS) entry which is preliminary data.</text>
</comment>
<dbReference type="OrthoDB" id="9795973at2"/>
<name>A0A437N393_9SPHN</name>